<dbReference type="GO" id="GO:0016740">
    <property type="term" value="F:transferase activity"/>
    <property type="evidence" value="ECO:0007669"/>
    <property type="project" value="UniProtKB-KW"/>
</dbReference>
<dbReference type="InterPro" id="IPR001763">
    <property type="entry name" value="Rhodanese-like_dom"/>
</dbReference>
<sequence>MLKSTLYALFTSLILNTTVLAEDKPKKIMISPDIYSIDVEHKGQIITIKRNQNRENIISKYYQKTHRGKIQAINPFKPHAVETIGTLEMIHYLKQKTGGDNKLKIIDSRTKVWVKRGTIPGTANIPFTEFKNEERALEIMEDELDVLNTGSALNFANAKTIVMYCNGIWCGQSPAAIRTLLKFGYPAAKIKYYRGGMQNWESLGLTIVKP</sequence>
<keyword evidence="1" id="KW-0732">Signal</keyword>
<dbReference type="SUPFAM" id="SSF52821">
    <property type="entry name" value="Rhodanese/Cell cycle control phosphatase"/>
    <property type="match status" value="1"/>
</dbReference>
<name>A0A370DAL5_9GAMM</name>
<dbReference type="EMBL" id="QFXC01000013">
    <property type="protein sequence ID" value="RDH81337.1"/>
    <property type="molecule type" value="Genomic_DNA"/>
</dbReference>
<organism evidence="3 4">
    <name type="scientific">endosymbiont of Galathealinum brachiosum</name>
    <dbReference type="NCBI Taxonomy" id="2200906"/>
    <lineage>
        <taxon>Bacteria</taxon>
        <taxon>Pseudomonadati</taxon>
        <taxon>Pseudomonadota</taxon>
        <taxon>Gammaproteobacteria</taxon>
        <taxon>sulfur-oxidizing symbionts</taxon>
    </lineage>
</organism>
<evidence type="ECO:0000313" key="3">
    <source>
        <dbReference type="EMBL" id="RDH81337.1"/>
    </source>
</evidence>
<dbReference type="Pfam" id="PF00581">
    <property type="entry name" value="Rhodanese"/>
    <property type="match status" value="1"/>
</dbReference>
<feature type="signal peptide" evidence="1">
    <location>
        <begin position="1"/>
        <end position="21"/>
    </location>
</feature>
<evidence type="ECO:0000259" key="2">
    <source>
        <dbReference type="PROSITE" id="PS50206"/>
    </source>
</evidence>
<accession>A0A370DAL5</accession>
<gene>
    <name evidence="3" type="ORF">DIZ80_14685</name>
</gene>
<reference evidence="3 4" key="1">
    <citation type="journal article" date="2018" name="ISME J.">
        <title>Endosymbiont genomes yield clues of tubeworm success.</title>
        <authorList>
            <person name="Li Y."/>
            <person name="Liles M.R."/>
            <person name="Halanych K.M."/>
        </authorList>
    </citation>
    <scope>NUCLEOTIDE SEQUENCE [LARGE SCALE GENOMIC DNA]</scope>
    <source>
        <strain evidence="3">A1464</strain>
    </source>
</reference>
<dbReference type="Gene3D" id="3.40.250.10">
    <property type="entry name" value="Rhodanese-like domain"/>
    <property type="match status" value="1"/>
</dbReference>
<feature type="domain" description="Rhodanese" evidence="2">
    <location>
        <begin position="99"/>
        <end position="209"/>
    </location>
</feature>
<dbReference type="SMART" id="SM00450">
    <property type="entry name" value="RHOD"/>
    <property type="match status" value="1"/>
</dbReference>
<feature type="chain" id="PRO_5016562925" evidence="1">
    <location>
        <begin position="22"/>
        <end position="210"/>
    </location>
</feature>
<evidence type="ECO:0000256" key="1">
    <source>
        <dbReference type="SAM" id="SignalP"/>
    </source>
</evidence>
<dbReference type="InterPro" id="IPR036873">
    <property type="entry name" value="Rhodanese-like_dom_sf"/>
</dbReference>
<dbReference type="PROSITE" id="PS50206">
    <property type="entry name" value="RHODANESE_3"/>
    <property type="match status" value="1"/>
</dbReference>
<keyword evidence="4" id="KW-1185">Reference proteome</keyword>
<proteinExistence type="predicted"/>
<dbReference type="AlphaFoldDB" id="A0A370DAL5"/>
<protein>
    <submittedName>
        <fullName evidence="3">Sulfurtransferase</fullName>
    </submittedName>
</protein>
<evidence type="ECO:0000313" key="4">
    <source>
        <dbReference type="Proteomes" id="UP000254266"/>
    </source>
</evidence>
<dbReference type="CDD" id="cd00158">
    <property type="entry name" value="RHOD"/>
    <property type="match status" value="1"/>
</dbReference>
<dbReference type="Proteomes" id="UP000254266">
    <property type="component" value="Unassembled WGS sequence"/>
</dbReference>
<comment type="caution">
    <text evidence="3">The sequence shown here is derived from an EMBL/GenBank/DDBJ whole genome shotgun (WGS) entry which is preliminary data.</text>
</comment>